<reference evidence="15 16" key="1">
    <citation type="submission" date="2018-11" db="EMBL/GenBank/DDBJ databases">
        <title>Haplotype-resolved cattle genomes.</title>
        <authorList>
            <person name="Low W.Y."/>
            <person name="Tearle R."/>
            <person name="Bickhart D.M."/>
            <person name="Rosen B.D."/>
            <person name="Koren S."/>
            <person name="Rhie A."/>
            <person name="Hiendleder S."/>
            <person name="Phillippy A.M."/>
            <person name="Smith T.P.L."/>
            <person name="Williams J.L."/>
        </authorList>
    </citation>
    <scope>NUCLEOTIDE SEQUENCE [LARGE SCALE GENOMIC DNA]</scope>
</reference>
<dbReference type="Gene3D" id="1.20.1070.10">
    <property type="entry name" value="Rhodopsin 7-helix transmembrane proteins"/>
    <property type="match status" value="1"/>
</dbReference>
<dbReference type="Pfam" id="PF13853">
    <property type="entry name" value="7tm_4"/>
    <property type="match status" value="1"/>
</dbReference>
<feature type="transmembrane region" description="Helical" evidence="12">
    <location>
        <begin position="101"/>
        <end position="120"/>
    </location>
</feature>
<dbReference type="Ensembl" id="ENSBIXT00005052895.1">
    <property type="protein sequence ID" value="ENSBIXP00005025180.1"/>
    <property type="gene ID" value="ENSBIXG00005027690.1"/>
</dbReference>
<dbReference type="FunFam" id="1.20.1070.10:FF:000008">
    <property type="entry name" value="Olfactory receptor"/>
    <property type="match status" value="1"/>
</dbReference>
<accession>A0A4W2H649</accession>
<dbReference type="InterPro" id="IPR000725">
    <property type="entry name" value="Olfact_rcpt"/>
</dbReference>
<dbReference type="Ensembl" id="ENSBIXT00000036678.1">
    <property type="protein sequence ID" value="ENSBIXP00000040716.1"/>
    <property type="gene ID" value="ENSBIXG00000024843.1"/>
</dbReference>
<dbReference type="PROSITE" id="PS50262">
    <property type="entry name" value="G_PROTEIN_RECEP_F1_2"/>
    <property type="match status" value="1"/>
</dbReference>
<protein>
    <recommendedName>
        <fullName evidence="12">Olfactory receptor</fullName>
    </recommendedName>
</protein>
<dbReference type="PANTHER" id="PTHR26453">
    <property type="entry name" value="OLFACTORY RECEPTOR"/>
    <property type="match status" value="1"/>
</dbReference>
<sequence>MKQGNESSITDFILLGLFSDSRHPGLLVTIILFVLGVAITGNSVLALLVWHDAHLHTPMYFLLSQLSLMDLTLISTTVPKMVTDFFSGQSFISHIGCGAQLFLYLMLGVAECVLLTLMAFDRYLAICYPLRYPVIMTPRVCLQMAIGSWVGGMLISLMHTVYAMNFSTCDSREVHHFFCEVMALLKLSCEDTSTYEKVVLASGIVFLLIPFGLILTSYILIFLTVLHMNAPEGRNKALATCSSHLSVVSLYFGPAMIIYTTPGSSLPADVDQCLFVFDVIITPMLNPLIYSLRNKEVLEALRNILWRKLIIKLKEEDMPICNH</sequence>
<dbReference type="GO" id="GO:0004984">
    <property type="term" value="F:olfactory receptor activity"/>
    <property type="evidence" value="ECO:0007669"/>
    <property type="project" value="InterPro"/>
</dbReference>
<comment type="subcellular location">
    <subcellularLocation>
        <location evidence="2 12">Cell membrane</location>
        <topology evidence="2 12">Multi-pass membrane protein</topology>
    </subcellularLocation>
</comment>
<dbReference type="GO" id="GO:0005886">
    <property type="term" value="C:plasma membrane"/>
    <property type="evidence" value="ECO:0007669"/>
    <property type="project" value="UniProtKB-SubCell"/>
</dbReference>
<evidence type="ECO:0000256" key="12">
    <source>
        <dbReference type="RuleBase" id="RU363047"/>
    </source>
</evidence>
<evidence type="ECO:0000256" key="11">
    <source>
        <dbReference type="RuleBase" id="RU000688"/>
    </source>
</evidence>
<keyword evidence="10 11" id="KW-0807">Transducer</keyword>
<feature type="transmembrane region" description="Helical" evidence="12">
    <location>
        <begin position="200"/>
        <end position="225"/>
    </location>
</feature>
<dbReference type="SUPFAM" id="SSF81321">
    <property type="entry name" value="Family A G protein-coupled receptor-like"/>
    <property type="match status" value="1"/>
</dbReference>
<evidence type="ECO:0000256" key="1">
    <source>
        <dbReference type="ARBA" id="ARBA00003929"/>
    </source>
</evidence>
<evidence type="ECO:0000256" key="8">
    <source>
        <dbReference type="ARBA" id="ARBA00023040"/>
    </source>
</evidence>
<evidence type="ECO:0000313" key="16">
    <source>
        <dbReference type="Proteomes" id="UP000429181"/>
    </source>
</evidence>
<dbReference type="CDD" id="cd15421">
    <property type="entry name" value="7tmA_OR2T-like"/>
    <property type="match status" value="1"/>
</dbReference>
<dbReference type="PRINTS" id="PR00237">
    <property type="entry name" value="GPCRRHODOPSN"/>
</dbReference>
<feature type="transmembrane region" description="Helical" evidence="12">
    <location>
        <begin position="60"/>
        <end position="81"/>
    </location>
</feature>
<dbReference type="Proteomes" id="UP000429181">
    <property type="component" value="Chromosome 7"/>
</dbReference>
<evidence type="ECO:0000256" key="4">
    <source>
        <dbReference type="ARBA" id="ARBA00022606"/>
    </source>
</evidence>
<evidence type="ECO:0000256" key="10">
    <source>
        <dbReference type="ARBA" id="ARBA00023224"/>
    </source>
</evidence>
<dbReference type="InterPro" id="IPR000276">
    <property type="entry name" value="GPCR_Rhodpsn"/>
</dbReference>
<dbReference type="InterPro" id="IPR017452">
    <property type="entry name" value="GPCR_Rhodpsn_7TM"/>
</dbReference>
<feature type="transmembrane region" description="Helical" evidence="12">
    <location>
        <begin position="237"/>
        <end position="259"/>
    </location>
</feature>
<name>A0A4W2H649_BOBOX</name>
<keyword evidence="4 12" id="KW-0716">Sensory transduction</keyword>
<evidence type="ECO:0000256" key="3">
    <source>
        <dbReference type="ARBA" id="ARBA00022475"/>
    </source>
</evidence>
<dbReference type="Proteomes" id="UP000314981">
    <property type="component" value="Chromosome 7"/>
</dbReference>
<evidence type="ECO:0000313" key="14">
    <source>
        <dbReference type="Ensembl" id="ENSBIXP00005025180.1"/>
    </source>
</evidence>
<evidence type="ECO:0000256" key="5">
    <source>
        <dbReference type="ARBA" id="ARBA00022692"/>
    </source>
</evidence>
<comment type="similarity">
    <text evidence="11">Belongs to the G-protein coupled receptor 1 family.</text>
</comment>
<keyword evidence="5 11" id="KW-0812">Transmembrane</keyword>
<feature type="domain" description="G-protein coupled receptors family 1 profile" evidence="13">
    <location>
        <begin position="41"/>
        <end position="290"/>
    </location>
</feature>
<dbReference type="GO" id="GO:0004930">
    <property type="term" value="F:G protein-coupled receptor activity"/>
    <property type="evidence" value="ECO:0007669"/>
    <property type="project" value="UniProtKB-KW"/>
</dbReference>
<reference evidence="14" key="2">
    <citation type="submission" date="2025-05" db="UniProtKB">
        <authorList>
            <consortium name="Ensembl"/>
        </authorList>
    </citation>
    <scope>IDENTIFICATION</scope>
</reference>
<evidence type="ECO:0000256" key="2">
    <source>
        <dbReference type="ARBA" id="ARBA00004651"/>
    </source>
</evidence>
<keyword evidence="9 12" id="KW-0472">Membrane</keyword>
<dbReference type="OMA" id="YAMNFST"/>
<keyword evidence="3 12" id="KW-1003">Cell membrane</keyword>
<keyword evidence="7 12" id="KW-1133">Transmembrane helix</keyword>
<feature type="transmembrane region" description="Helical" evidence="12">
    <location>
        <begin position="26"/>
        <end position="48"/>
    </location>
</feature>
<feature type="transmembrane region" description="Helical" evidence="12">
    <location>
        <begin position="140"/>
        <end position="162"/>
    </location>
</feature>
<organism evidence="14 16">
    <name type="scientific">Bos indicus x Bos taurus</name>
    <name type="common">Hybrid cattle</name>
    <dbReference type="NCBI Taxonomy" id="30522"/>
    <lineage>
        <taxon>Eukaryota</taxon>
        <taxon>Metazoa</taxon>
        <taxon>Chordata</taxon>
        <taxon>Craniata</taxon>
        <taxon>Vertebrata</taxon>
        <taxon>Euteleostomi</taxon>
        <taxon>Mammalia</taxon>
        <taxon>Eutheria</taxon>
        <taxon>Laurasiatheria</taxon>
        <taxon>Artiodactyla</taxon>
        <taxon>Ruminantia</taxon>
        <taxon>Pecora</taxon>
        <taxon>Bovidae</taxon>
        <taxon>Bovinae</taxon>
        <taxon>Bos</taxon>
    </lineage>
</organism>
<keyword evidence="15" id="KW-1185">Reference proteome</keyword>
<dbReference type="PRINTS" id="PR00245">
    <property type="entry name" value="OLFACTORYR"/>
</dbReference>
<evidence type="ECO:0000259" key="13">
    <source>
        <dbReference type="PROSITE" id="PS50262"/>
    </source>
</evidence>
<dbReference type="AlphaFoldDB" id="A0A4W2H649"/>
<keyword evidence="6 12" id="KW-0552">Olfaction</keyword>
<evidence type="ECO:0000313" key="15">
    <source>
        <dbReference type="Proteomes" id="UP000314981"/>
    </source>
</evidence>
<proteinExistence type="inferred from homology"/>
<dbReference type="PROSITE" id="PS00237">
    <property type="entry name" value="G_PROTEIN_RECEP_F1_1"/>
    <property type="match status" value="1"/>
</dbReference>
<evidence type="ECO:0000256" key="7">
    <source>
        <dbReference type="ARBA" id="ARBA00022989"/>
    </source>
</evidence>
<keyword evidence="11" id="KW-0675">Receptor</keyword>
<evidence type="ECO:0000256" key="6">
    <source>
        <dbReference type="ARBA" id="ARBA00022725"/>
    </source>
</evidence>
<dbReference type="GeneTree" id="ENSGT01150000286990"/>
<evidence type="ECO:0000256" key="9">
    <source>
        <dbReference type="ARBA" id="ARBA00023136"/>
    </source>
</evidence>
<keyword evidence="8 11" id="KW-0297">G-protein coupled receptor</keyword>
<feature type="transmembrane region" description="Helical" evidence="12">
    <location>
        <begin position="274"/>
        <end position="292"/>
    </location>
</feature>
<comment type="function">
    <text evidence="1">Putative odorant or sperm cell receptor.</text>
</comment>